<dbReference type="STRING" id="318479.A0A0N4UEE5"/>
<evidence type="ECO:0000256" key="1">
    <source>
        <dbReference type="ARBA" id="ARBA00002778"/>
    </source>
</evidence>
<dbReference type="Pfam" id="PF07757">
    <property type="entry name" value="AdoMet_MTase"/>
    <property type="match status" value="1"/>
</dbReference>
<keyword evidence="4 10" id="KW-0963">Cytoplasm</keyword>
<reference evidence="11 13" key="2">
    <citation type="submission" date="2018-11" db="EMBL/GenBank/DDBJ databases">
        <authorList>
            <consortium name="Pathogen Informatics"/>
        </authorList>
    </citation>
    <scope>NUCLEOTIDE SEQUENCE [LARGE SCALE GENOMIC DNA]</scope>
</reference>
<comment type="function">
    <text evidence="10">Adenosyl-L-methionine (AdoMet)-dependent tRNA (uracil-O(2)-)-methyltransferase.</text>
</comment>
<comment type="subcellular location">
    <subcellularLocation>
        <location evidence="2 10">Cytoplasm</location>
    </subcellularLocation>
</comment>
<dbReference type="GO" id="GO:0030488">
    <property type="term" value="P:tRNA methylation"/>
    <property type="evidence" value="ECO:0007669"/>
    <property type="project" value="UniProtKB-UniRule"/>
</dbReference>
<dbReference type="GO" id="GO:0141101">
    <property type="term" value="F:tRNA(Ser) (uridine(44)-2'-O-)-methyltransferase activity"/>
    <property type="evidence" value="ECO:0007669"/>
    <property type="project" value="UniProtKB-EC"/>
</dbReference>
<dbReference type="EMBL" id="UYYG01001180">
    <property type="protein sequence ID" value="VDN59366.1"/>
    <property type="molecule type" value="Genomic_DNA"/>
</dbReference>
<dbReference type="WBParaSite" id="DME_0000574601-mRNA-1">
    <property type="protein sequence ID" value="DME_0000574601-mRNA-1"/>
    <property type="gene ID" value="DME_0000574601"/>
</dbReference>
<evidence type="ECO:0000256" key="5">
    <source>
        <dbReference type="ARBA" id="ARBA00022603"/>
    </source>
</evidence>
<dbReference type="InterPro" id="IPR011671">
    <property type="entry name" value="tRNA_uracil_MeTrfase"/>
</dbReference>
<evidence type="ECO:0000313" key="12">
    <source>
        <dbReference type="Proteomes" id="UP000038040"/>
    </source>
</evidence>
<gene>
    <name evidence="11" type="ORF">DME_LOCUS9339</name>
</gene>
<dbReference type="PANTHER" id="PTHR21210:SF0">
    <property type="entry name" value="TRNA (URACIL-O(2)-)-METHYLTRANSFERASE-RELATED"/>
    <property type="match status" value="1"/>
</dbReference>
<keyword evidence="7 10" id="KW-0949">S-adenosyl-L-methionine</keyword>
<keyword evidence="13" id="KW-1185">Reference proteome</keyword>
<dbReference type="AlphaFoldDB" id="A0A0N4UEE5"/>
<dbReference type="SUPFAM" id="SSF53335">
    <property type="entry name" value="S-adenosyl-L-methionine-dependent methyltransferases"/>
    <property type="match status" value="1"/>
</dbReference>
<name>A0A0N4UEE5_DRAME</name>
<dbReference type="PANTHER" id="PTHR21210">
    <property type="entry name" value="TRNA (URACIL-O(2)-)-METHYLTRANSFERASE-RELATED"/>
    <property type="match status" value="1"/>
</dbReference>
<dbReference type="OrthoDB" id="10047021at2759"/>
<keyword evidence="6 10" id="KW-0808">Transferase</keyword>
<dbReference type="InterPro" id="IPR029063">
    <property type="entry name" value="SAM-dependent_MTases_sf"/>
</dbReference>
<dbReference type="Proteomes" id="UP000038040">
    <property type="component" value="Unplaced"/>
</dbReference>
<evidence type="ECO:0000313" key="11">
    <source>
        <dbReference type="EMBL" id="VDN59366.1"/>
    </source>
</evidence>
<dbReference type="GO" id="GO:0005737">
    <property type="term" value="C:cytoplasm"/>
    <property type="evidence" value="ECO:0007669"/>
    <property type="project" value="UniProtKB-SubCell"/>
</dbReference>
<protein>
    <recommendedName>
        <fullName evidence="10">tRNA (uracil-O(2)-)-methyltransferase</fullName>
        <ecNumber evidence="10">2.1.1.211</ecNumber>
    </recommendedName>
</protein>
<evidence type="ECO:0000313" key="14">
    <source>
        <dbReference type="WBParaSite" id="DME_0000574601-mRNA-1"/>
    </source>
</evidence>
<organism evidence="12 14">
    <name type="scientific">Dracunculus medinensis</name>
    <name type="common">Guinea worm</name>
    <dbReference type="NCBI Taxonomy" id="318479"/>
    <lineage>
        <taxon>Eukaryota</taxon>
        <taxon>Metazoa</taxon>
        <taxon>Ecdysozoa</taxon>
        <taxon>Nematoda</taxon>
        <taxon>Chromadorea</taxon>
        <taxon>Rhabditida</taxon>
        <taxon>Spirurina</taxon>
        <taxon>Dracunculoidea</taxon>
        <taxon>Dracunculidae</taxon>
        <taxon>Dracunculus</taxon>
    </lineage>
</organism>
<evidence type="ECO:0000256" key="9">
    <source>
        <dbReference type="ARBA" id="ARBA00047957"/>
    </source>
</evidence>
<sequence length="366" mass="42969">MDNHRSNIANLNLIDLDNYAQTYRMIKENFGHQIAANWKEKTDPRKFVYEDCAIAAYLLETWRRKKRFPQNFCDIGCGNGLLVYLLYKLQVKGYGVDIRKRNIWLDFKGADLRELALNPELETNSDCNEFRRVDYLIGNHCDELTPWIPVIAARLRCDFFLLPCCPYDFYSRYRKKSKSSAGYSSYWSYLDYIKSICMRLGYKVEEDGLKIPSTKRYCFVCSVPNEKLPEDIDARISEILLTSKSGNFIPREKISQETYDFREWRRGKTCNILEIANLLDSNEKNQLKNSNGGVKTFLKNQHQIFYVINFNLYSRVAGNEVSIRNWPVEGQRHVEGKLKTRKCWFKENHPDGCPLSDTDCSYSHIF</sequence>
<evidence type="ECO:0000256" key="10">
    <source>
        <dbReference type="RuleBase" id="RU368004"/>
    </source>
</evidence>
<keyword evidence="5 10" id="KW-0489">Methyltransferase</keyword>
<evidence type="ECO:0000256" key="7">
    <source>
        <dbReference type="ARBA" id="ARBA00022691"/>
    </source>
</evidence>
<evidence type="ECO:0000313" key="13">
    <source>
        <dbReference type="Proteomes" id="UP000274756"/>
    </source>
</evidence>
<evidence type="ECO:0000256" key="8">
    <source>
        <dbReference type="ARBA" id="ARBA00022694"/>
    </source>
</evidence>
<evidence type="ECO:0000256" key="3">
    <source>
        <dbReference type="ARBA" id="ARBA00009056"/>
    </source>
</evidence>
<comment type="similarity">
    <text evidence="3 10">Belongs to the TRM44 family.</text>
</comment>
<evidence type="ECO:0000256" key="2">
    <source>
        <dbReference type="ARBA" id="ARBA00004496"/>
    </source>
</evidence>
<keyword evidence="8 10" id="KW-0819">tRNA processing</keyword>
<comment type="function">
    <text evidence="1">Probable adenosyl-L-methionine (AdoMet)-dependent tRNA (uracil-O(2)-)-methyltransferase.</text>
</comment>
<proteinExistence type="inferred from homology"/>
<dbReference type="Proteomes" id="UP000274756">
    <property type="component" value="Unassembled WGS sequence"/>
</dbReference>
<comment type="catalytic activity">
    <reaction evidence="9 10">
        <text>uridine(44) in tRNA(Ser) + S-adenosyl-L-methionine = 2'-O-methyluridine(44) in tRNA(Ser) + S-adenosyl-L-homocysteine + H(+)</text>
        <dbReference type="Rhea" id="RHEA:43100"/>
        <dbReference type="Rhea" id="RHEA-COMP:10339"/>
        <dbReference type="Rhea" id="RHEA-COMP:10340"/>
        <dbReference type="ChEBI" id="CHEBI:15378"/>
        <dbReference type="ChEBI" id="CHEBI:57856"/>
        <dbReference type="ChEBI" id="CHEBI:59789"/>
        <dbReference type="ChEBI" id="CHEBI:65315"/>
        <dbReference type="ChEBI" id="CHEBI:74478"/>
        <dbReference type="EC" id="2.1.1.211"/>
    </reaction>
</comment>
<evidence type="ECO:0000256" key="4">
    <source>
        <dbReference type="ARBA" id="ARBA00022490"/>
    </source>
</evidence>
<reference evidence="14" key="1">
    <citation type="submission" date="2017-02" db="UniProtKB">
        <authorList>
            <consortium name="WormBaseParasite"/>
        </authorList>
    </citation>
    <scope>IDENTIFICATION</scope>
</reference>
<accession>A0A0N4UEE5</accession>
<evidence type="ECO:0000256" key="6">
    <source>
        <dbReference type="ARBA" id="ARBA00022679"/>
    </source>
</evidence>
<dbReference type="EC" id="2.1.1.211" evidence="10"/>